<name>A0A5J4YUJ0_PORPP</name>
<feature type="compositionally biased region" description="Basic and acidic residues" evidence="1">
    <location>
        <begin position="633"/>
        <end position="644"/>
    </location>
</feature>
<dbReference type="AlphaFoldDB" id="A0A5J4YUJ0"/>
<feature type="compositionally biased region" description="Polar residues" evidence="1">
    <location>
        <begin position="469"/>
        <end position="484"/>
    </location>
</feature>
<feature type="region of interest" description="Disordered" evidence="1">
    <location>
        <begin position="150"/>
        <end position="176"/>
    </location>
</feature>
<dbReference type="EMBL" id="VRMN01000004">
    <property type="protein sequence ID" value="KAA8495169.1"/>
    <property type="molecule type" value="Genomic_DNA"/>
</dbReference>
<feature type="compositionally biased region" description="Low complexity" evidence="1">
    <location>
        <begin position="713"/>
        <end position="723"/>
    </location>
</feature>
<proteinExistence type="predicted"/>
<feature type="region of interest" description="Disordered" evidence="1">
    <location>
        <begin position="843"/>
        <end position="867"/>
    </location>
</feature>
<feature type="region of interest" description="Disordered" evidence="1">
    <location>
        <begin position="433"/>
        <end position="498"/>
    </location>
</feature>
<feature type="compositionally biased region" description="Polar residues" evidence="1">
    <location>
        <begin position="34"/>
        <end position="45"/>
    </location>
</feature>
<feature type="region of interest" description="Disordered" evidence="1">
    <location>
        <begin position="690"/>
        <end position="743"/>
    </location>
</feature>
<reference evidence="3" key="1">
    <citation type="journal article" date="2019" name="Nat. Commun.">
        <title>Expansion of phycobilisome linker gene families in mesophilic red algae.</title>
        <authorList>
            <person name="Lee J."/>
            <person name="Kim D."/>
            <person name="Bhattacharya D."/>
            <person name="Yoon H.S."/>
        </authorList>
    </citation>
    <scope>NUCLEOTIDE SEQUENCE [LARGE SCALE GENOMIC DNA]</scope>
    <source>
        <strain evidence="3">CCMP 1328</strain>
    </source>
</reference>
<feature type="compositionally biased region" description="Basic and acidic residues" evidence="1">
    <location>
        <begin position="557"/>
        <end position="566"/>
    </location>
</feature>
<accession>A0A5J4YUJ0</accession>
<feature type="region of interest" description="Disordered" evidence="1">
    <location>
        <begin position="632"/>
        <end position="658"/>
    </location>
</feature>
<evidence type="ECO:0000313" key="3">
    <source>
        <dbReference type="Proteomes" id="UP000324585"/>
    </source>
</evidence>
<feature type="region of interest" description="Disordered" evidence="1">
    <location>
        <begin position="195"/>
        <end position="229"/>
    </location>
</feature>
<sequence>MVNGPHVCVHNNTCAQATSGDVLAQVLTDGTRRSPVQTGMLNASPPNGMRESSEGASPQPRRQHEPTQSVFLAQQREKMLLRDADNPMRRSQGAINQLNLVDWLTDTLAGPAYESADAKTDTIASARSILSIFHTEYNLYASHANDRMGFGNSRQPLSGPRDPRHAVVPSRNSSTSLDALSDSFLKSAAMDMASGGSYEPLNRTESAARPDGGGSGGESVPSSGLSLSAATSSGDSVPYFTENSAGAAASPGPSMAPAPKAEQLALVADCRGNGISGASGCNTSQHQNTSAMVSLFLNPATRIDPSVRIIIWTSDGVVFTEAHSANCNLFQARLTLNALQGTVQIFLLGSAADWSSVPMFLAMSYATFGDILSTSSLHPQRQKNAGEAVLLASIDVNDLQTAVVQIQQQQRTSAVAAVAAAAAAGAESASQIVAREKPATGTGKHAKTRTSAERAGLPKKSIGADARQKTGTATPTAATISAESTHAPKLAVNQSSAKAPVRARAAPLASARTQQVQTFSTMTPTWVAQGPPLIQNTASRLSSDKPQQRQPQRQQQLRRDLSHAQQRESLQSCASRESDTHVCAPSGRRADSDENKSAVGKLSPEHCPACDATARDSLQALPANPRHFPALRRTVDEPSPKDDAVQEGQSLESKSHDHHELLLSFPPVDENDVEEEDDYSFNLRRKSGLPAVANPKESQVQSRRAGKWSQKLAAQQASSQSSFRSRRRQQWRAVSDENELSDEEAYELPELGTAGVSADTSGDWLLADSHNEYGCESEMSGSIARLFRIGIPLGNFDDETDWNDDDDNDGFECGSFRIRRSTLGRPGPEQGPVVHSLTREKEAIHDSRRPAQRALADGSSVGTSLPSHSGELSPWLLVHSFTSSQRTAESQQHPDYLSDSQIGRIGAETLSRLQLRFAAVGDKKRKCIEFMDQVDLLGLVMYSRSFLSSALDIPTRLMKKLFLSCGFKSWPYRKLNVLRDRLREAERKAQDPATTPIVCEQIIALSAAYRSTVREAMVPVSHSQVP</sequence>
<organism evidence="2 3">
    <name type="scientific">Porphyridium purpureum</name>
    <name type="common">Red alga</name>
    <name type="synonym">Porphyridium cruentum</name>
    <dbReference type="NCBI Taxonomy" id="35688"/>
    <lineage>
        <taxon>Eukaryota</taxon>
        <taxon>Rhodophyta</taxon>
        <taxon>Bangiophyceae</taxon>
        <taxon>Porphyridiales</taxon>
        <taxon>Porphyridiaceae</taxon>
        <taxon>Porphyridium</taxon>
    </lineage>
</organism>
<dbReference type="Proteomes" id="UP000324585">
    <property type="component" value="Unassembled WGS sequence"/>
</dbReference>
<feature type="region of interest" description="Disordered" evidence="1">
    <location>
        <begin position="536"/>
        <end position="606"/>
    </location>
</feature>
<comment type="caution">
    <text evidence="2">The sequence shown here is derived from an EMBL/GenBank/DDBJ whole genome shotgun (WGS) entry which is preliminary data.</text>
</comment>
<feature type="compositionally biased region" description="Low complexity" evidence="1">
    <location>
        <begin position="218"/>
        <end position="229"/>
    </location>
</feature>
<evidence type="ECO:0000256" key="1">
    <source>
        <dbReference type="SAM" id="MobiDB-lite"/>
    </source>
</evidence>
<protein>
    <recommendedName>
        <fullName evidence="4">RWP-RK domain-containing protein</fullName>
    </recommendedName>
</protein>
<evidence type="ECO:0008006" key="4">
    <source>
        <dbReference type="Google" id="ProtNLM"/>
    </source>
</evidence>
<feature type="region of interest" description="Disordered" evidence="1">
    <location>
        <begin position="31"/>
        <end position="68"/>
    </location>
</feature>
<gene>
    <name evidence="2" type="ORF">FVE85_3410</name>
</gene>
<keyword evidence="3" id="KW-1185">Reference proteome</keyword>
<evidence type="ECO:0000313" key="2">
    <source>
        <dbReference type="EMBL" id="KAA8495169.1"/>
    </source>
</evidence>